<evidence type="ECO:0000313" key="13">
    <source>
        <dbReference type="EMBL" id="MCS3903457.1"/>
    </source>
</evidence>
<keyword evidence="4 9" id="KW-0460">Magnesium</keyword>
<dbReference type="GO" id="GO:0009229">
    <property type="term" value="P:thiamine diphosphate biosynthetic process"/>
    <property type="evidence" value="ECO:0007669"/>
    <property type="project" value="UniProtKB-UniRule"/>
</dbReference>
<feature type="binding site" evidence="9">
    <location>
        <begin position="39"/>
        <end position="43"/>
    </location>
    <ligand>
        <name>4-amino-2-methyl-5-(diphosphooxymethyl)pyrimidine</name>
        <dbReference type="ChEBI" id="CHEBI:57841"/>
    </ligand>
</feature>
<keyword evidence="14" id="KW-1185">Reference proteome</keyword>
<dbReference type="InterPro" id="IPR034291">
    <property type="entry name" value="TMP_synthase"/>
</dbReference>
<gene>
    <name evidence="9" type="primary">thiE</name>
    <name evidence="13" type="ORF">J2T55_001478</name>
</gene>
<comment type="function">
    <text evidence="9">Condenses 4-methyl-5-(beta-hydroxyethyl)thiazole monophosphate (THZ-P) and 2-methyl-4-amino-5-hydroxymethyl pyrimidine pyrophosphate (HMP-PP) to form thiamine monophosphate (TMP).</text>
</comment>
<dbReference type="SUPFAM" id="SSF51391">
    <property type="entry name" value="Thiamin phosphate synthase"/>
    <property type="match status" value="1"/>
</dbReference>
<dbReference type="NCBIfam" id="TIGR00693">
    <property type="entry name" value="thiE"/>
    <property type="match status" value="1"/>
</dbReference>
<comment type="similarity">
    <text evidence="9 10">Belongs to the thiamine-phosphate synthase family.</text>
</comment>
<name>A0AAE3HM32_9GAMM</name>
<sequence>MTPLPTGGLYAIADTGWIGAEHIIDAVSGVIDGGAVMVQLRDKQASVTGNAEKLDALLTLCRDRDVPFLINDDVALAVEIQADGVHVGQDVADPEALRARLGKQAIIGVSCHNDLDSARNALRQGADYVAFGRFYASQTKPDAPAATLATLRRARTELDLPIVAIGGITPDNVAELLAAGADFCAVIAGLFAYGHNTADTRATASRYQQAMQAYYQQQDS</sequence>
<accession>A0AAE3HM32</accession>
<feature type="binding site" evidence="9">
    <location>
        <position position="71"/>
    </location>
    <ligand>
        <name>4-amino-2-methyl-5-(diphosphooxymethyl)pyrimidine</name>
        <dbReference type="ChEBI" id="CHEBI:57841"/>
    </ligand>
</feature>
<keyword evidence="2 9" id="KW-0808">Transferase</keyword>
<dbReference type="Proteomes" id="UP001204445">
    <property type="component" value="Unassembled WGS sequence"/>
</dbReference>
<dbReference type="GO" id="GO:0005737">
    <property type="term" value="C:cytoplasm"/>
    <property type="evidence" value="ECO:0007669"/>
    <property type="project" value="TreeGrafter"/>
</dbReference>
<evidence type="ECO:0000259" key="12">
    <source>
        <dbReference type="Pfam" id="PF02581"/>
    </source>
</evidence>
<evidence type="ECO:0000313" key="14">
    <source>
        <dbReference type="Proteomes" id="UP001204445"/>
    </source>
</evidence>
<protein>
    <recommendedName>
        <fullName evidence="9">Thiamine-phosphate synthase</fullName>
        <shortName evidence="9">TP synthase</shortName>
        <shortName evidence="9">TPS</shortName>
        <ecNumber evidence="9">2.5.1.3</ecNumber>
    </recommendedName>
    <alternativeName>
        <fullName evidence="9">Thiamine-phosphate pyrophosphorylase</fullName>
        <shortName evidence="9">TMP pyrophosphorylase</shortName>
        <shortName evidence="9">TMP-PPase</shortName>
    </alternativeName>
</protein>
<dbReference type="HAMAP" id="MF_00097">
    <property type="entry name" value="TMP_synthase"/>
    <property type="match status" value="1"/>
</dbReference>
<dbReference type="Pfam" id="PF02581">
    <property type="entry name" value="TMP-TENI"/>
    <property type="match status" value="1"/>
</dbReference>
<feature type="binding site" evidence="9">
    <location>
        <position position="110"/>
    </location>
    <ligand>
        <name>4-amino-2-methyl-5-(diphosphooxymethyl)pyrimidine</name>
        <dbReference type="ChEBI" id="CHEBI:57841"/>
    </ligand>
</feature>
<evidence type="ECO:0000256" key="10">
    <source>
        <dbReference type="RuleBase" id="RU003826"/>
    </source>
</evidence>
<comment type="caution">
    <text evidence="9">Lacks conserved residue(s) required for the propagation of feature annotation.</text>
</comment>
<evidence type="ECO:0000256" key="9">
    <source>
        <dbReference type="HAMAP-Rule" id="MF_00097"/>
    </source>
</evidence>
<dbReference type="RefSeq" id="WP_259055237.1">
    <property type="nucleotide sequence ID" value="NZ_JANUCT010000008.1"/>
</dbReference>
<feature type="domain" description="Thiamine phosphate synthase/TenI" evidence="12">
    <location>
        <begin position="9"/>
        <end position="189"/>
    </location>
</feature>
<dbReference type="GO" id="GO:0000287">
    <property type="term" value="F:magnesium ion binding"/>
    <property type="evidence" value="ECO:0007669"/>
    <property type="project" value="UniProtKB-UniRule"/>
</dbReference>
<comment type="caution">
    <text evidence="13">The sequence shown here is derived from an EMBL/GenBank/DDBJ whole genome shotgun (WGS) entry which is preliminary data.</text>
</comment>
<comment type="cofactor">
    <cofactor evidence="9">
        <name>Mg(2+)</name>
        <dbReference type="ChEBI" id="CHEBI:18420"/>
    </cofactor>
    <text evidence="9">Binds 1 Mg(2+) ion per subunit.</text>
</comment>
<feature type="binding site" evidence="9">
    <location>
        <position position="140"/>
    </location>
    <ligand>
        <name>4-amino-2-methyl-5-(diphosphooxymethyl)pyrimidine</name>
        <dbReference type="ChEBI" id="CHEBI:57841"/>
    </ligand>
</feature>
<dbReference type="InterPro" id="IPR022998">
    <property type="entry name" value="ThiamineP_synth_TenI"/>
</dbReference>
<dbReference type="InterPro" id="IPR036206">
    <property type="entry name" value="ThiamineP_synth_sf"/>
</dbReference>
<dbReference type="CDD" id="cd00564">
    <property type="entry name" value="TMP_TenI"/>
    <property type="match status" value="1"/>
</dbReference>
<dbReference type="EMBL" id="JANUCT010000008">
    <property type="protein sequence ID" value="MCS3903457.1"/>
    <property type="molecule type" value="Genomic_DNA"/>
</dbReference>
<feature type="binding site" evidence="9">
    <location>
        <begin position="137"/>
        <end position="139"/>
    </location>
    <ligand>
        <name>2-[(2R,5Z)-2-carboxy-4-methylthiazol-5(2H)-ylidene]ethyl phosphate</name>
        <dbReference type="ChEBI" id="CHEBI:62899"/>
    </ligand>
</feature>
<dbReference type="InterPro" id="IPR013785">
    <property type="entry name" value="Aldolase_TIM"/>
</dbReference>
<keyword evidence="5 9" id="KW-0784">Thiamine biosynthesis</keyword>
<proteinExistence type="inferred from homology"/>
<evidence type="ECO:0000256" key="4">
    <source>
        <dbReference type="ARBA" id="ARBA00022842"/>
    </source>
</evidence>
<dbReference type="PANTHER" id="PTHR20857">
    <property type="entry name" value="THIAMINE-PHOSPHATE PYROPHOSPHORYLASE"/>
    <property type="match status" value="1"/>
</dbReference>
<organism evidence="13 14">
    <name type="scientific">Methylohalomonas lacus</name>
    <dbReference type="NCBI Taxonomy" id="398773"/>
    <lineage>
        <taxon>Bacteria</taxon>
        <taxon>Pseudomonadati</taxon>
        <taxon>Pseudomonadota</taxon>
        <taxon>Gammaproteobacteria</taxon>
        <taxon>Methylohalomonadales</taxon>
        <taxon>Methylohalomonadaceae</taxon>
        <taxon>Methylohalomonas</taxon>
    </lineage>
</organism>
<dbReference type="GO" id="GO:0009228">
    <property type="term" value="P:thiamine biosynthetic process"/>
    <property type="evidence" value="ECO:0007669"/>
    <property type="project" value="UniProtKB-KW"/>
</dbReference>
<evidence type="ECO:0000256" key="8">
    <source>
        <dbReference type="ARBA" id="ARBA00047883"/>
    </source>
</evidence>
<evidence type="ECO:0000256" key="6">
    <source>
        <dbReference type="ARBA" id="ARBA00047334"/>
    </source>
</evidence>
<dbReference type="EC" id="2.5.1.3" evidence="9"/>
<evidence type="ECO:0000256" key="3">
    <source>
        <dbReference type="ARBA" id="ARBA00022723"/>
    </source>
</evidence>
<dbReference type="Gene3D" id="3.20.20.70">
    <property type="entry name" value="Aldolase class I"/>
    <property type="match status" value="1"/>
</dbReference>
<dbReference type="AlphaFoldDB" id="A0AAE3HM32"/>
<reference evidence="13" key="1">
    <citation type="submission" date="2022-08" db="EMBL/GenBank/DDBJ databases">
        <title>Genomic Encyclopedia of Type Strains, Phase III (KMG-III): the genomes of soil and plant-associated and newly described type strains.</title>
        <authorList>
            <person name="Whitman W."/>
        </authorList>
    </citation>
    <scope>NUCLEOTIDE SEQUENCE</scope>
    <source>
        <strain evidence="13">HMT 1</strain>
    </source>
</reference>
<comment type="catalytic activity">
    <reaction evidence="6 9 10">
        <text>4-methyl-5-(2-phosphooxyethyl)-thiazole + 4-amino-2-methyl-5-(diphosphooxymethyl)pyrimidine + H(+) = thiamine phosphate + diphosphate</text>
        <dbReference type="Rhea" id="RHEA:22328"/>
        <dbReference type="ChEBI" id="CHEBI:15378"/>
        <dbReference type="ChEBI" id="CHEBI:33019"/>
        <dbReference type="ChEBI" id="CHEBI:37575"/>
        <dbReference type="ChEBI" id="CHEBI:57841"/>
        <dbReference type="ChEBI" id="CHEBI:58296"/>
        <dbReference type="EC" id="2.5.1.3"/>
    </reaction>
</comment>
<dbReference type="PANTHER" id="PTHR20857:SF15">
    <property type="entry name" value="THIAMINE-PHOSPHATE SYNTHASE"/>
    <property type="match status" value="1"/>
</dbReference>
<comment type="pathway">
    <text evidence="1 9 11">Cofactor biosynthesis; thiamine diphosphate biosynthesis; thiamine phosphate from 4-amino-2-methyl-5-diphosphomethylpyrimidine and 4-methyl-5-(2-phosphoethyl)-thiazole: step 1/1.</text>
</comment>
<feature type="binding site" evidence="9">
    <location>
        <position position="72"/>
    </location>
    <ligand>
        <name>Mg(2+)</name>
        <dbReference type="ChEBI" id="CHEBI:18420"/>
    </ligand>
</feature>
<comment type="catalytic activity">
    <reaction evidence="7 9 10">
        <text>2-(2-carboxy-4-methylthiazol-5-yl)ethyl phosphate + 4-amino-2-methyl-5-(diphosphooxymethyl)pyrimidine + 2 H(+) = thiamine phosphate + CO2 + diphosphate</text>
        <dbReference type="Rhea" id="RHEA:47848"/>
        <dbReference type="ChEBI" id="CHEBI:15378"/>
        <dbReference type="ChEBI" id="CHEBI:16526"/>
        <dbReference type="ChEBI" id="CHEBI:33019"/>
        <dbReference type="ChEBI" id="CHEBI:37575"/>
        <dbReference type="ChEBI" id="CHEBI:57841"/>
        <dbReference type="ChEBI" id="CHEBI:62890"/>
        <dbReference type="EC" id="2.5.1.3"/>
    </reaction>
</comment>
<evidence type="ECO:0000256" key="5">
    <source>
        <dbReference type="ARBA" id="ARBA00022977"/>
    </source>
</evidence>
<feature type="binding site" evidence="9">
    <location>
        <position position="167"/>
    </location>
    <ligand>
        <name>2-[(2R,5Z)-2-carboxy-4-methylthiazol-5(2H)-ylidene]ethyl phosphate</name>
        <dbReference type="ChEBI" id="CHEBI:62899"/>
    </ligand>
</feature>
<evidence type="ECO:0000256" key="1">
    <source>
        <dbReference type="ARBA" id="ARBA00005165"/>
    </source>
</evidence>
<keyword evidence="3 9" id="KW-0479">Metal-binding</keyword>
<evidence type="ECO:0000256" key="7">
    <source>
        <dbReference type="ARBA" id="ARBA00047851"/>
    </source>
</evidence>
<dbReference type="GO" id="GO:0004789">
    <property type="term" value="F:thiamine-phosphate diphosphorylase activity"/>
    <property type="evidence" value="ECO:0007669"/>
    <property type="project" value="UniProtKB-UniRule"/>
</dbReference>
<comment type="catalytic activity">
    <reaction evidence="8 9 10">
        <text>2-[(2R,5Z)-2-carboxy-4-methylthiazol-5(2H)-ylidene]ethyl phosphate + 4-amino-2-methyl-5-(diphosphooxymethyl)pyrimidine + 2 H(+) = thiamine phosphate + CO2 + diphosphate</text>
        <dbReference type="Rhea" id="RHEA:47844"/>
        <dbReference type="ChEBI" id="CHEBI:15378"/>
        <dbReference type="ChEBI" id="CHEBI:16526"/>
        <dbReference type="ChEBI" id="CHEBI:33019"/>
        <dbReference type="ChEBI" id="CHEBI:37575"/>
        <dbReference type="ChEBI" id="CHEBI:57841"/>
        <dbReference type="ChEBI" id="CHEBI:62899"/>
        <dbReference type="EC" id="2.5.1.3"/>
    </reaction>
</comment>
<evidence type="ECO:0000256" key="2">
    <source>
        <dbReference type="ARBA" id="ARBA00022679"/>
    </source>
</evidence>
<evidence type="ECO:0000256" key="11">
    <source>
        <dbReference type="RuleBase" id="RU004253"/>
    </source>
</evidence>